<sequence length="80" mass="9144">MPRGLKRGAQVSADFARRDEEMRMRFCTRISFFRRMAKHASCKISIATAAPARRLTPRAALTTVRPYGRACKAGHHQFHK</sequence>
<gene>
    <name evidence="1" type="ORF">GHJ91_13050</name>
</gene>
<dbReference type="AlphaFoldDB" id="A0A6G1WK00"/>
<organism evidence="1">
    <name type="scientific">Sinorhizobium medicae</name>
    <dbReference type="NCBI Taxonomy" id="110321"/>
    <lineage>
        <taxon>Bacteria</taxon>
        <taxon>Pseudomonadati</taxon>
        <taxon>Pseudomonadota</taxon>
        <taxon>Alphaproteobacteria</taxon>
        <taxon>Hyphomicrobiales</taxon>
        <taxon>Rhizobiaceae</taxon>
        <taxon>Sinorhizobium/Ensifer group</taxon>
        <taxon>Sinorhizobium</taxon>
    </lineage>
</organism>
<dbReference type="EMBL" id="WISB01000089">
    <property type="protein sequence ID" value="MQW70051.1"/>
    <property type="molecule type" value="Genomic_DNA"/>
</dbReference>
<proteinExistence type="predicted"/>
<evidence type="ECO:0000313" key="1">
    <source>
        <dbReference type="EMBL" id="MQW70051.1"/>
    </source>
</evidence>
<protein>
    <submittedName>
        <fullName evidence="1">Uncharacterized protein</fullName>
    </submittedName>
</protein>
<name>A0A6G1WK00_9HYPH</name>
<reference evidence="1" key="1">
    <citation type="journal article" date="2013" name="Genome Biol.">
        <title>Comparative genomics of the core and accessory genomes of 48 Sinorhizobium strains comprising five genospecies.</title>
        <authorList>
            <person name="Sugawara M."/>
            <person name="Epstein B."/>
            <person name="Badgley B.D."/>
            <person name="Unno T."/>
            <person name="Xu L."/>
            <person name="Reese J."/>
            <person name="Gyaneshwar P."/>
            <person name="Denny R."/>
            <person name="Mudge J."/>
            <person name="Bharti A.K."/>
            <person name="Farmer A.D."/>
            <person name="May G.D."/>
            <person name="Woodward J.E."/>
            <person name="Medigue C."/>
            <person name="Vallenet D."/>
            <person name="Lajus A."/>
            <person name="Rouy Z."/>
            <person name="Martinez-Vaz B."/>
            <person name="Tiffin P."/>
            <person name="Young N.D."/>
            <person name="Sadowsky M.J."/>
        </authorList>
    </citation>
    <scope>NUCLEOTIDE SEQUENCE</scope>
    <source>
        <strain evidence="1">M1</strain>
    </source>
</reference>
<comment type="caution">
    <text evidence="1">The sequence shown here is derived from an EMBL/GenBank/DDBJ whole genome shotgun (WGS) entry which is preliminary data.</text>
</comment>
<accession>A0A6G1WK00</accession>